<dbReference type="Pfam" id="PF12294">
    <property type="entry name" value="DUF3626"/>
    <property type="match status" value="1"/>
</dbReference>
<dbReference type="RefSeq" id="WP_326013837.1">
    <property type="nucleotide sequence ID" value="NZ_JAOZYC010000002.1"/>
</dbReference>
<gene>
    <name evidence="1" type="ORF">OKJ99_01720</name>
</gene>
<name>A0ABU6EYH2_9ACTN</name>
<dbReference type="Proteomes" id="UP001354931">
    <property type="component" value="Unassembled WGS sequence"/>
</dbReference>
<accession>A0ABU6EYH2</accession>
<proteinExistence type="predicted"/>
<dbReference type="InterPro" id="IPR022074">
    <property type="entry name" value="DUF3626"/>
</dbReference>
<sequence length="154" mass="16441">MRDSWEDALFGGAYRRAAPRFGSCHVRLRPEAGERATFCFGDSHLGPADIGTFDALHPVLAAVVAEIRALPHGRPRGTRTGDLLEGLGPPVEWHTGFVLRPAGLDDKLAAFRGPALPSAVTSPPWTGRRTAIRMKSCSTSSSCGTAWPGSDHPL</sequence>
<keyword evidence="2" id="KW-1185">Reference proteome</keyword>
<reference evidence="1 2" key="1">
    <citation type="submission" date="2022-10" db="EMBL/GenBank/DDBJ databases">
        <authorList>
            <person name="Xie J."/>
            <person name="Shen N."/>
        </authorList>
    </citation>
    <scope>NUCLEOTIDE SEQUENCE [LARGE SCALE GENOMIC DNA]</scope>
    <source>
        <strain evidence="1 2">YIM65594</strain>
    </source>
</reference>
<evidence type="ECO:0000313" key="2">
    <source>
        <dbReference type="Proteomes" id="UP001354931"/>
    </source>
</evidence>
<comment type="caution">
    <text evidence="1">The sequence shown here is derived from an EMBL/GenBank/DDBJ whole genome shotgun (WGS) entry which is preliminary data.</text>
</comment>
<protein>
    <submittedName>
        <fullName evidence="1">DUF3626 domain-containing protein</fullName>
    </submittedName>
</protein>
<organism evidence="1 2">
    <name type="scientific">Streptomyces endophyticus</name>
    <dbReference type="NCBI Taxonomy" id="714166"/>
    <lineage>
        <taxon>Bacteria</taxon>
        <taxon>Bacillati</taxon>
        <taxon>Actinomycetota</taxon>
        <taxon>Actinomycetes</taxon>
        <taxon>Kitasatosporales</taxon>
        <taxon>Streptomycetaceae</taxon>
        <taxon>Streptomyces</taxon>
    </lineage>
</organism>
<evidence type="ECO:0000313" key="1">
    <source>
        <dbReference type="EMBL" id="MEB8336240.1"/>
    </source>
</evidence>
<dbReference type="EMBL" id="JAOZYC010000002">
    <property type="protein sequence ID" value="MEB8336240.1"/>
    <property type="molecule type" value="Genomic_DNA"/>
</dbReference>